<reference evidence="2 3" key="1">
    <citation type="journal article" date="2014" name="PLoS Genet.">
        <title>Phylogenetically driven sequencing of extremely halophilic archaea reveals strategies for static and dynamic osmo-response.</title>
        <authorList>
            <person name="Becker E.A."/>
            <person name="Seitzer P.M."/>
            <person name="Tritt A."/>
            <person name="Larsen D."/>
            <person name="Krusor M."/>
            <person name="Yao A.I."/>
            <person name="Wu D."/>
            <person name="Madern D."/>
            <person name="Eisen J.A."/>
            <person name="Darling A.E."/>
            <person name="Facciotti M.T."/>
        </authorList>
    </citation>
    <scope>NUCLEOTIDE SEQUENCE [LARGE SCALE GENOMIC DNA]</scope>
    <source>
        <strain evidence="2 3">GA33</strain>
    </source>
</reference>
<dbReference type="STRING" id="1114856.GCA_000383975_02669"/>
<protein>
    <recommendedName>
        <fullName evidence="1">Ig-like domain-containing protein</fullName>
    </recommendedName>
</protein>
<gene>
    <name evidence="2" type="ORF">C496_11233</name>
</gene>
<dbReference type="AlphaFoldDB" id="L9VUQ1"/>
<dbReference type="PATRIC" id="fig|1114856.3.peg.2339"/>
<proteinExistence type="predicted"/>
<feature type="domain" description="Ig-like" evidence="1">
    <location>
        <begin position="44"/>
        <end position="100"/>
    </location>
</feature>
<name>L9VUQ1_9EURY</name>
<dbReference type="InterPro" id="IPR058929">
    <property type="entry name" value="Ig_halo"/>
</dbReference>
<sequence>MKRRALLSTTGVSLLCVSGCTSVDDDPALPLLDSVSVRNRYSEPRDVDVTVTEGEETRFSETYTIDPGSEPVEEAPVDGAGQYLIRAATNDSEQEVAAADNIDGEERCVSIRFEISSTGGFTPPSIISSRDC</sequence>
<keyword evidence="3" id="KW-1185">Reference proteome</keyword>
<dbReference type="RefSeq" id="WP_006090077.1">
    <property type="nucleotide sequence ID" value="NZ_AOHW01000031.1"/>
</dbReference>
<comment type="caution">
    <text evidence="2">The sequence shown here is derived from an EMBL/GenBank/DDBJ whole genome shotgun (WGS) entry which is preliminary data.</text>
</comment>
<accession>L9VUQ1</accession>
<dbReference type="Proteomes" id="UP000011599">
    <property type="component" value="Unassembled WGS sequence"/>
</dbReference>
<dbReference type="Pfam" id="PF25942">
    <property type="entry name" value="Ig_halo"/>
    <property type="match status" value="1"/>
</dbReference>
<organism evidence="2 3">
    <name type="scientific">Natronorubrum tibetense GA33</name>
    <dbReference type="NCBI Taxonomy" id="1114856"/>
    <lineage>
        <taxon>Archaea</taxon>
        <taxon>Methanobacteriati</taxon>
        <taxon>Methanobacteriota</taxon>
        <taxon>Stenosarchaea group</taxon>
        <taxon>Halobacteria</taxon>
        <taxon>Halobacteriales</taxon>
        <taxon>Natrialbaceae</taxon>
        <taxon>Natronorubrum</taxon>
    </lineage>
</organism>
<dbReference type="OrthoDB" id="204273at2157"/>
<evidence type="ECO:0000259" key="1">
    <source>
        <dbReference type="Pfam" id="PF25942"/>
    </source>
</evidence>
<dbReference type="EMBL" id="AOHW01000031">
    <property type="protein sequence ID" value="ELY40756.1"/>
    <property type="molecule type" value="Genomic_DNA"/>
</dbReference>
<evidence type="ECO:0000313" key="3">
    <source>
        <dbReference type="Proteomes" id="UP000011599"/>
    </source>
</evidence>
<evidence type="ECO:0000313" key="2">
    <source>
        <dbReference type="EMBL" id="ELY40756.1"/>
    </source>
</evidence>